<sequence>MEAIGIPWFMAVRHLGPPLLLLAVGGALLVWRRPARPGLVWAALGTNLGAAALPYLWIGLQLLTDQAERTVYGLVLTLVQPGVATVAWLLLLAAALTQGADGSGRGGEGAVGGSGKAERTHENIG</sequence>
<accession>A0A1V3C1A2</accession>
<dbReference type="EMBL" id="MCOK01000001">
    <property type="protein sequence ID" value="OOC54571.1"/>
    <property type="molecule type" value="Genomic_DNA"/>
</dbReference>
<proteinExistence type="predicted"/>
<dbReference type="RefSeq" id="WP_077690974.1">
    <property type="nucleotide sequence ID" value="NZ_MCOK01000001.1"/>
</dbReference>
<keyword evidence="2" id="KW-0472">Membrane</keyword>
<evidence type="ECO:0000256" key="2">
    <source>
        <dbReference type="SAM" id="Phobius"/>
    </source>
</evidence>
<evidence type="ECO:0000313" key="3">
    <source>
        <dbReference type="EMBL" id="OOC54571.1"/>
    </source>
</evidence>
<name>A0A1V3C1A2_9ACTN</name>
<gene>
    <name evidence="3" type="ORF">NOSIN_12740</name>
</gene>
<evidence type="ECO:0000313" key="4">
    <source>
        <dbReference type="Proteomes" id="UP000189004"/>
    </source>
</evidence>
<comment type="caution">
    <text evidence="3">The sequence shown here is derived from an EMBL/GenBank/DDBJ whole genome shotgun (WGS) entry which is preliminary data.</text>
</comment>
<feature type="region of interest" description="Disordered" evidence="1">
    <location>
        <begin position="100"/>
        <end position="125"/>
    </location>
</feature>
<reference evidence="4" key="1">
    <citation type="submission" date="2016-08" db="EMBL/GenBank/DDBJ databases">
        <authorList>
            <person name="Tokovenko B."/>
            <person name="Kalinowski J."/>
        </authorList>
    </citation>
    <scope>NUCLEOTIDE SEQUENCE [LARGE SCALE GENOMIC DNA]</scope>
    <source>
        <strain evidence="4">UTMC102</strain>
    </source>
</reference>
<feature type="compositionally biased region" description="Gly residues" evidence="1">
    <location>
        <begin position="101"/>
        <end position="115"/>
    </location>
</feature>
<keyword evidence="2" id="KW-1133">Transmembrane helix</keyword>
<dbReference type="AlphaFoldDB" id="A0A1V3C1A2"/>
<keyword evidence="2" id="KW-0812">Transmembrane</keyword>
<keyword evidence="4" id="KW-1185">Reference proteome</keyword>
<feature type="compositionally biased region" description="Basic and acidic residues" evidence="1">
    <location>
        <begin position="116"/>
        <end position="125"/>
    </location>
</feature>
<feature type="transmembrane region" description="Helical" evidence="2">
    <location>
        <begin position="6"/>
        <end position="31"/>
    </location>
</feature>
<protein>
    <submittedName>
        <fullName evidence="3">Uncharacterized protein</fullName>
    </submittedName>
</protein>
<dbReference type="Proteomes" id="UP000189004">
    <property type="component" value="Unassembled WGS sequence"/>
</dbReference>
<feature type="transmembrane region" description="Helical" evidence="2">
    <location>
        <begin position="70"/>
        <end position="96"/>
    </location>
</feature>
<dbReference type="STRING" id="501010.NOSIN_12740"/>
<evidence type="ECO:0000256" key="1">
    <source>
        <dbReference type="SAM" id="MobiDB-lite"/>
    </source>
</evidence>
<organism evidence="3 4">
    <name type="scientific">Nocardiopsis sinuspersici</name>
    <dbReference type="NCBI Taxonomy" id="501010"/>
    <lineage>
        <taxon>Bacteria</taxon>
        <taxon>Bacillati</taxon>
        <taxon>Actinomycetota</taxon>
        <taxon>Actinomycetes</taxon>
        <taxon>Streptosporangiales</taxon>
        <taxon>Nocardiopsidaceae</taxon>
        <taxon>Nocardiopsis</taxon>
    </lineage>
</organism>
<feature type="transmembrane region" description="Helical" evidence="2">
    <location>
        <begin position="38"/>
        <end position="58"/>
    </location>
</feature>